<name>A0A4Z2GXK3_9TELE</name>
<sequence>MFSARYSPVRNRSASDSPELVLRGGAVGITRSGLLEKSSLRMWIGEMVTSQLVMPKSRRWARAWLDRPARVSKPALQNSQCITLNVAPHVIGEPDAVKKPIGAVGALPLHTLERLGVLVDPVRVFVQEALRQETPHVLLVNVAVVVFFAVGVRGSDGNPVAPPRKEHCIVFLHLQLVFVVHTLLVILQKLGQIRPSLPSFAKSPVAGTLEHHLAGGPSCSTVWRPAALRGSGSLLALASGRIMRGSRPIETVRIKAGLGNLSALVGPQPLASLIRQSATGDLHRVN</sequence>
<keyword evidence="3" id="KW-1185">Reference proteome</keyword>
<accession>A0A4Z2GXK3</accession>
<evidence type="ECO:0000256" key="1">
    <source>
        <dbReference type="SAM" id="Phobius"/>
    </source>
</evidence>
<feature type="transmembrane region" description="Helical" evidence="1">
    <location>
        <begin position="137"/>
        <end position="154"/>
    </location>
</feature>
<gene>
    <name evidence="2" type="ORF">EYF80_031917</name>
</gene>
<evidence type="ECO:0000313" key="3">
    <source>
        <dbReference type="Proteomes" id="UP000314294"/>
    </source>
</evidence>
<keyword evidence="1" id="KW-0472">Membrane</keyword>
<feature type="transmembrane region" description="Helical" evidence="1">
    <location>
        <begin position="169"/>
        <end position="187"/>
    </location>
</feature>
<dbReference type="EMBL" id="SRLO01000395">
    <property type="protein sequence ID" value="TNN57835.1"/>
    <property type="molecule type" value="Genomic_DNA"/>
</dbReference>
<protein>
    <submittedName>
        <fullName evidence="2">Uncharacterized protein</fullName>
    </submittedName>
</protein>
<comment type="caution">
    <text evidence="2">The sequence shown here is derived from an EMBL/GenBank/DDBJ whole genome shotgun (WGS) entry which is preliminary data.</text>
</comment>
<dbReference type="Proteomes" id="UP000314294">
    <property type="component" value="Unassembled WGS sequence"/>
</dbReference>
<proteinExistence type="predicted"/>
<evidence type="ECO:0000313" key="2">
    <source>
        <dbReference type="EMBL" id="TNN57835.1"/>
    </source>
</evidence>
<reference evidence="2 3" key="1">
    <citation type="submission" date="2019-03" db="EMBL/GenBank/DDBJ databases">
        <title>First draft genome of Liparis tanakae, snailfish: a comprehensive survey of snailfish specific genes.</title>
        <authorList>
            <person name="Kim W."/>
            <person name="Song I."/>
            <person name="Jeong J.-H."/>
            <person name="Kim D."/>
            <person name="Kim S."/>
            <person name="Ryu S."/>
            <person name="Song J.Y."/>
            <person name="Lee S.K."/>
        </authorList>
    </citation>
    <scope>NUCLEOTIDE SEQUENCE [LARGE SCALE GENOMIC DNA]</scope>
    <source>
        <tissue evidence="2">Muscle</tissue>
    </source>
</reference>
<dbReference type="AlphaFoldDB" id="A0A4Z2GXK3"/>
<keyword evidence="1" id="KW-0812">Transmembrane</keyword>
<keyword evidence="1" id="KW-1133">Transmembrane helix</keyword>
<organism evidence="2 3">
    <name type="scientific">Liparis tanakae</name>
    <name type="common">Tanaka's snailfish</name>
    <dbReference type="NCBI Taxonomy" id="230148"/>
    <lineage>
        <taxon>Eukaryota</taxon>
        <taxon>Metazoa</taxon>
        <taxon>Chordata</taxon>
        <taxon>Craniata</taxon>
        <taxon>Vertebrata</taxon>
        <taxon>Euteleostomi</taxon>
        <taxon>Actinopterygii</taxon>
        <taxon>Neopterygii</taxon>
        <taxon>Teleostei</taxon>
        <taxon>Neoteleostei</taxon>
        <taxon>Acanthomorphata</taxon>
        <taxon>Eupercaria</taxon>
        <taxon>Perciformes</taxon>
        <taxon>Cottioidei</taxon>
        <taxon>Cottales</taxon>
        <taxon>Liparidae</taxon>
        <taxon>Liparis</taxon>
    </lineage>
</organism>